<evidence type="ECO:0000256" key="1">
    <source>
        <dbReference type="ARBA" id="ARBA00004496"/>
    </source>
</evidence>
<comment type="subunit">
    <text evidence="6">Supercomplex made of cofactors A to E. Cofactors A and D function by capturing and stabilizing tubulin in a quasi-native conformation. Cofactor E binds to the cofactor D-tubulin complex; interaction with cofactor C then causes the release of tubulin polypeptides that are committed to the native state.</text>
</comment>
<evidence type="ECO:0000256" key="5">
    <source>
        <dbReference type="ARBA" id="ARBA00023186"/>
    </source>
</evidence>
<dbReference type="PANTHER" id="PTHR15139">
    <property type="entry name" value="TUBULIN FOLDING COFACTOR C"/>
    <property type="match status" value="1"/>
</dbReference>
<gene>
    <name evidence="8" type="ORF">F5878DRAFT_540188</name>
</gene>
<dbReference type="Pfam" id="PF07986">
    <property type="entry name" value="TBCC"/>
    <property type="match status" value="1"/>
</dbReference>
<dbReference type="InterPro" id="IPR017901">
    <property type="entry name" value="C-CAP_CF_C-like"/>
</dbReference>
<evidence type="ECO:0000256" key="2">
    <source>
        <dbReference type="ARBA" id="ARBA00008848"/>
    </source>
</evidence>
<comment type="similarity">
    <text evidence="2">Belongs to the TBCC family.</text>
</comment>
<evidence type="ECO:0000256" key="6">
    <source>
        <dbReference type="ARBA" id="ARBA00026055"/>
    </source>
</evidence>
<comment type="caution">
    <text evidence="8">The sequence shown here is derived from an EMBL/GenBank/DDBJ whole genome shotgun (WGS) entry which is preliminary data.</text>
</comment>
<dbReference type="PANTHER" id="PTHR15139:SF0">
    <property type="entry name" value="TUBULIN-SPECIFIC CHAPERONE C"/>
    <property type="match status" value="1"/>
</dbReference>
<evidence type="ECO:0000256" key="3">
    <source>
        <dbReference type="ARBA" id="ARBA00022490"/>
    </source>
</evidence>
<dbReference type="InterPro" id="IPR027684">
    <property type="entry name" value="TBCC"/>
</dbReference>
<dbReference type="PROSITE" id="PS51329">
    <property type="entry name" value="C_CAP_COFACTOR_C"/>
    <property type="match status" value="1"/>
</dbReference>
<organism evidence="8 9">
    <name type="scientific">Lentinula raphanica</name>
    <dbReference type="NCBI Taxonomy" id="153919"/>
    <lineage>
        <taxon>Eukaryota</taxon>
        <taxon>Fungi</taxon>
        <taxon>Dikarya</taxon>
        <taxon>Basidiomycota</taxon>
        <taxon>Agaricomycotina</taxon>
        <taxon>Agaricomycetes</taxon>
        <taxon>Agaricomycetidae</taxon>
        <taxon>Agaricales</taxon>
        <taxon>Marasmiineae</taxon>
        <taxon>Omphalotaceae</taxon>
        <taxon>Lentinula</taxon>
    </lineage>
</organism>
<feature type="domain" description="C-CAP/cofactor C-like" evidence="7">
    <location>
        <begin position="159"/>
        <end position="277"/>
    </location>
</feature>
<evidence type="ECO:0000256" key="4">
    <source>
        <dbReference type="ARBA" id="ARBA00022990"/>
    </source>
</evidence>
<reference evidence="8" key="1">
    <citation type="submission" date="2022-08" db="EMBL/GenBank/DDBJ databases">
        <authorList>
            <consortium name="DOE Joint Genome Institute"/>
            <person name="Min B."/>
            <person name="Riley R."/>
            <person name="Sierra-Patev S."/>
            <person name="Naranjo-Ortiz M."/>
            <person name="Looney B."/>
            <person name="Konkel Z."/>
            <person name="Slot J.C."/>
            <person name="Sakamoto Y."/>
            <person name="Steenwyk J.L."/>
            <person name="Rokas A."/>
            <person name="Carro J."/>
            <person name="Camarero S."/>
            <person name="Ferreira P."/>
            <person name="Molpeceres G."/>
            <person name="Ruiz-Duenas F.J."/>
            <person name="Serrano A."/>
            <person name="Henrissat B."/>
            <person name="Drula E."/>
            <person name="Hughes K.W."/>
            <person name="Mata J.L."/>
            <person name="Ishikawa N.K."/>
            <person name="Vargas-Isla R."/>
            <person name="Ushijima S."/>
            <person name="Smith C.A."/>
            <person name="Ahrendt S."/>
            <person name="Andreopoulos W."/>
            <person name="He G."/>
            <person name="Labutti K."/>
            <person name="Lipzen A."/>
            <person name="Ng V."/>
            <person name="Sandor L."/>
            <person name="Barry K."/>
            <person name="Martinez A.T."/>
            <person name="Xiao Y."/>
            <person name="Gibbons J.G."/>
            <person name="Terashima K."/>
            <person name="Hibbett D.S."/>
            <person name="Grigoriev I.V."/>
        </authorList>
    </citation>
    <scope>NUCLEOTIDE SEQUENCE</scope>
    <source>
        <strain evidence="8">TFB9207</strain>
    </source>
</reference>
<sequence>MANPQISEGSRWNFSQNFLSEFQSSRSGSSVFSRPYLHNHYAQSGSPSKETFDSLNLQFAQLSKSIVDAAGSIPKFDQRNCENQLKEIEQSLERLRKASSSTTKFAFKRKPKETTQPASKVITASATRNIAPTSSLTLSSFTLKYITSDDLPDPETIAPELRSELSIIDMDSCILNLLNTKQYEISALHVRNVKNSILLLPILEGSIILHDLTNCLVVVGCHQFRMHSSKNIDVYLSIQSNPIIEHCNGIRFGPYPSGFAPTDSPHVAELVVQDFSHIKSTPSPHWIILAEGERKSSQDWQAILESGTTDIGRVLRDAIPALSYEVNVP</sequence>
<dbReference type="GO" id="GO:0015631">
    <property type="term" value="F:tubulin binding"/>
    <property type="evidence" value="ECO:0007669"/>
    <property type="project" value="InterPro"/>
</dbReference>
<keyword evidence="3" id="KW-0963">Cytoplasm</keyword>
<keyword evidence="5" id="KW-0143">Chaperone</keyword>
<protein>
    <submittedName>
        <fullName evidence="8">Tubulin binding cofactor C-domain-containing protein</fullName>
    </submittedName>
</protein>
<dbReference type="Gene3D" id="1.20.58.1250">
    <property type="entry name" value="Tubulin Binding Cofactor C, N-terminal domain"/>
    <property type="match status" value="1"/>
</dbReference>
<name>A0AA38P670_9AGAR</name>
<dbReference type="InterPro" id="IPR038397">
    <property type="entry name" value="TBCC_N_sf"/>
</dbReference>
<evidence type="ECO:0000313" key="8">
    <source>
        <dbReference type="EMBL" id="KAJ3837024.1"/>
    </source>
</evidence>
<dbReference type="GO" id="GO:0007021">
    <property type="term" value="P:tubulin complex assembly"/>
    <property type="evidence" value="ECO:0007669"/>
    <property type="project" value="TreeGrafter"/>
</dbReference>
<evidence type="ECO:0000313" key="9">
    <source>
        <dbReference type="Proteomes" id="UP001163846"/>
    </source>
</evidence>
<proteinExistence type="inferred from homology"/>
<keyword evidence="9" id="KW-1185">Reference proteome</keyword>
<dbReference type="InterPro" id="IPR016098">
    <property type="entry name" value="CAP/MinC_C"/>
</dbReference>
<comment type="subcellular location">
    <subcellularLocation>
        <location evidence="1">Cytoplasm</location>
    </subcellularLocation>
</comment>
<dbReference type="InterPro" id="IPR006599">
    <property type="entry name" value="CARP_motif"/>
</dbReference>
<dbReference type="AlphaFoldDB" id="A0AA38P670"/>
<keyword evidence="4" id="KW-0007">Acetylation</keyword>
<dbReference type="Pfam" id="PF16752">
    <property type="entry name" value="TBCC_N"/>
    <property type="match status" value="1"/>
</dbReference>
<dbReference type="SMART" id="SM00673">
    <property type="entry name" value="CARP"/>
    <property type="match status" value="1"/>
</dbReference>
<dbReference type="GO" id="GO:0005737">
    <property type="term" value="C:cytoplasm"/>
    <property type="evidence" value="ECO:0007669"/>
    <property type="project" value="UniProtKB-SubCell"/>
</dbReference>
<dbReference type="Proteomes" id="UP001163846">
    <property type="component" value="Unassembled WGS sequence"/>
</dbReference>
<evidence type="ECO:0000259" key="7">
    <source>
        <dbReference type="PROSITE" id="PS51329"/>
    </source>
</evidence>
<dbReference type="EMBL" id="MU806277">
    <property type="protein sequence ID" value="KAJ3837024.1"/>
    <property type="molecule type" value="Genomic_DNA"/>
</dbReference>
<dbReference type="InterPro" id="IPR012945">
    <property type="entry name" value="Tubulin-bd_cofactor_C_dom"/>
</dbReference>
<dbReference type="GO" id="GO:0007023">
    <property type="term" value="P:post-chaperonin tubulin folding pathway"/>
    <property type="evidence" value="ECO:0007669"/>
    <property type="project" value="InterPro"/>
</dbReference>
<dbReference type="Gene3D" id="2.160.20.70">
    <property type="match status" value="1"/>
</dbReference>
<dbReference type="InterPro" id="IPR031925">
    <property type="entry name" value="TBCC_N"/>
</dbReference>
<accession>A0AA38P670</accession>